<dbReference type="AlphaFoldDB" id="A0A0C9UPJ5"/>
<gene>
    <name evidence="2" type="ORF">M422DRAFT_271591</name>
</gene>
<keyword evidence="1" id="KW-0175">Coiled coil</keyword>
<name>A0A0C9UPJ5_SPHS4</name>
<accession>A0A0C9UPJ5</accession>
<evidence type="ECO:0000256" key="1">
    <source>
        <dbReference type="SAM" id="Coils"/>
    </source>
</evidence>
<feature type="coiled-coil region" evidence="1">
    <location>
        <begin position="99"/>
        <end position="133"/>
    </location>
</feature>
<organism evidence="2 3">
    <name type="scientific">Sphaerobolus stellatus (strain SS14)</name>
    <dbReference type="NCBI Taxonomy" id="990650"/>
    <lineage>
        <taxon>Eukaryota</taxon>
        <taxon>Fungi</taxon>
        <taxon>Dikarya</taxon>
        <taxon>Basidiomycota</taxon>
        <taxon>Agaricomycotina</taxon>
        <taxon>Agaricomycetes</taxon>
        <taxon>Phallomycetidae</taxon>
        <taxon>Geastrales</taxon>
        <taxon>Sphaerobolaceae</taxon>
        <taxon>Sphaerobolus</taxon>
    </lineage>
</organism>
<dbReference type="Proteomes" id="UP000054279">
    <property type="component" value="Unassembled WGS sequence"/>
</dbReference>
<dbReference type="OrthoDB" id="2751000at2759"/>
<keyword evidence="3" id="KW-1185">Reference proteome</keyword>
<evidence type="ECO:0000313" key="3">
    <source>
        <dbReference type="Proteomes" id="UP000054279"/>
    </source>
</evidence>
<sequence length="318" mass="36283">MKYLNPSAPFQGKGRWAIPPFMLQSTLFIDKVAEMGISLQERLKMNRELNIQVEYSTFKNNILQMAKSQATKKACALNTIIAQKSKKLNETTMNPLIPEEEKQLVMAFLREDIRDLERKLHEKKRANVRARNILEGETVSKYWFEINKERTPRDPIIALRDPLKPPNTPLERNSKKMAEIGRNYHESLQTSGIVDIEPPEERSECILRTLDALSATVDTENNTGTTSIIDPLEVLESIKTLPNGTAAGLDGIPYELWKTLMQKHKRDSAKDLPAFDVVQLLTSLFNDIELVGISDSTHFNQGWMCPLYKKGDYFYPAS</sequence>
<evidence type="ECO:0000313" key="2">
    <source>
        <dbReference type="EMBL" id="KIJ27275.1"/>
    </source>
</evidence>
<protein>
    <submittedName>
        <fullName evidence="2">Uncharacterized protein</fullName>
    </submittedName>
</protein>
<dbReference type="HOGENOM" id="CLU_874845_0_0_1"/>
<dbReference type="EMBL" id="KN837341">
    <property type="protein sequence ID" value="KIJ27275.1"/>
    <property type="molecule type" value="Genomic_DNA"/>
</dbReference>
<reference evidence="2 3" key="1">
    <citation type="submission" date="2014-06" db="EMBL/GenBank/DDBJ databases">
        <title>Evolutionary Origins and Diversification of the Mycorrhizal Mutualists.</title>
        <authorList>
            <consortium name="DOE Joint Genome Institute"/>
            <consortium name="Mycorrhizal Genomics Consortium"/>
            <person name="Kohler A."/>
            <person name="Kuo A."/>
            <person name="Nagy L.G."/>
            <person name="Floudas D."/>
            <person name="Copeland A."/>
            <person name="Barry K.W."/>
            <person name="Cichocki N."/>
            <person name="Veneault-Fourrey C."/>
            <person name="LaButti K."/>
            <person name="Lindquist E.A."/>
            <person name="Lipzen A."/>
            <person name="Lundell T."/>
            <person name="Morin E."/>
            <person name="Murat C."/>
            <person name="Riley R."/>
            <person name="Ohm R."/>
            <person name="Sun H."/>
            <person name="Tunlid A."/>
            <person name="Henrissat B."/>
            <person name="Grigoriev I.V."/>
            <person name="Hibbett D.S."/>
            <person name="Martin F."/>
        </authorList>
    </citation>
    <scope>NUCLEOTIDE SEQUENCE [LARGE SCALE GENOMIC DNA]</scope>
    <source>
        <strain evidence="2 3">SS14</strain>
    </source>
</reference>
<proteinExistence type="predicted"/>